<protein>
    <submittedName>
        <fullName evidence="1">Uncharacterized protein</fullName>
    </submittedName>
</protein>
<evidence type="ECO:0000313" key="1">
    <source>
        <dbReference type="EMBL" id="WNL49682.1"/>
    </source>
</evidence>
<sequence>MQDEAIFKRLNVIPFEPSTSNSSNNTLKMRCFVEVTMGNAVGRLIFPYFDETCFAQSSLKTKHKRRARNSPQFFLPKESLQFLERKQRLEHKKKEKFMRDQRRRI</sequence>
<gene>
    <name evidence="1" type="ORF">MarFTMF_166</name>
</gene>
<proteinExistence type="predicted"/>
<dbReference type="EMBL" id="OR343188">
    <property type="protein sequence ID" value="WNL49682.1"/>
    <property type="molecule type" value="Genomic_DNA"/>
</dbReference>
<accession>A0AA96J0K2</accession>
<reference evidence="1" key="1">
    <citation type="submission" date="2023-07" db="EMBL/GenBank/DDBJ databases">
        <authorList>
            <person name="Xia Y."/>
        </authorList>
    </citation>
    <scope>NUCLEOTIDE SEQUENCE</scope>
    <source>
        <strain evidence="1">F</strain>
    </source>
</reference>
<name>A0AA96J0K2_9VIRU</name>
<organism evidence="1">
    <name type="scientific">Marseillevirus sp</name>
    <dbReference type="NCBI Taxonomy" id="2809551"/>
    <lineage>
        <taxon>Viruses</taxon>
        <taxon>Varidnaviria</taxon>
        <taxon>Bamfordvirae</taxon>
        <taxon>Nucleocytoviricota</taxon>
        <taxon>Megaviricetes</taxon>
        <taxon>Pimascovirales</taxon>
        <taxon>Pimascovirales incertae sedis</taxon>
        <taxon>Marseilleviridae</taxon>
        <taxon>Marseillevirus</taxon>
    </lineage>
</organism>